<dbReference type="InterPro" id="IPR011761">
    <property type="entry name" value="ATP-grasp"/>
</dbReference>
<dbReference type="InterPro" id="IPR048936">
    <property type="entry name" value="MvdD-like_ATPgrasp"/>
</dbReference>
<dbReference type="HOGENOM" id="CLU_055286_0_1_7"/>
<reference evidence="3 4" key="1">
    <citation type="journal article" date="2007" name="Nat. Biotechnol.">
        <title>Complete genome sequence of the myxobacterium Sorangium cellulosum.</title>
        <authorList>
            <person name="Schneiker S."/>
            <person name="Perlova O."/>
            <person name="Kaiser O."/>
            <person name="Gerth K."/>
            <person name="Alici A."/>
            <person name="Altmeyer M.O."/>
            <person name="Bartels D."/>
            <person name="Bekel T."/>
            <person name="Beyer S."/>
            <person name="Bode E."/>
            <person name="Bode H.B."/>
            <person name="Bolten C.J."/>
            <person name="Choudhuri J.V."/>
            <person name="Doss S."/>
            <person name="Elnakady Y.A."/>
            <person name="Frank B."/>
            <person name="Gaigalat L."/>
            <person name="Goesmann A."/>
            <person name="Groeger C."/>
            <person name="Gross F."/>
            <person name="Jelsbak L."/>
            <person name="Jelsbak L."/>
            <person name="Kalinowski J."/>
            <person name="Kegler C."/>
            <person name="Knauber T."/>
            <person name="Konietzny S."/>
            <person name="Kopp M."/>
            <person name="Krause L."/>
            <person name="Krug D."/>
            <person name="Linke B."/>
            <person name="Mahmud T."/>
            <person name="Martinez-Arias R."/>
            <person name="McHardy A.C."/>
            <person name="Merai M."/>
            <person name="Meyer F."/>
            <person name="Mormann S."/>
            <person name="Munoz-Dorado J."/>
            <person name="Perez J."/>
            <person name="Pradella S."/>
            <person name="Rachid S."/>
            <person name="Raddatz G."/>
            <person name="Rosenau F."/>
            <person name="Rueckert C."/>
            <person name="Sasse F."/>
            <person name="Scharfe M."/>
            <person name="Schuster S.C."/>
            <person name="Suen G."/>
            <person name="Treuner-Lange A."/>
            <person name="Velicer G.J."/>
            <person name="Vorholter F.-J."/>
            <person name="Weissman K.J."/>
            <person name="Welch R.D."/>
            <person name="Wenzel S.C."/>
            <person name="Whitworth D.E."/>
            <person name="Wilhelm S."/>
            <person name="Wittmann C."/>
            <person name="Bloecker H."/>
            <person name="Puehler A."/>
            <person name="Mueller R."/>
        </authorList>
    </citation>
    <scope>NUCLEOTIDE SEQUENCE [LARGE SCALE GENOMIC DNA]</scope>
    <source>
        <strain evidence="4">So ce56</strain>
    </source>
</reference>
<name>A9ES10_SORC5</name>
<dbReference type="Proteomes" id="UP000002139">
    <property type="component" value="Chromosome"/>
</dbReference>
<dbReference type="Gene3D" id="3.30.470.20">
    <property type="entry name" value="ATP-grasp fold, B domain"/>
    <property type="match status" value="1"/>
</dbReference>
<keyword evidence="1" id="KW-0067">ATP-binding</keyword>
<dbReference type="PANTHER" id="PTHR21621:SF0">
    <property type="entry name" value="BETA-CITRYLGLUTAMATE SYNTHASE B-RELATED"/>
    <property type="match status" value="1"/>
</dbReference>
<dbReference type="eggNOG" id="COG0189">
    <property type="taxonomic scope" value="Bacteria"/>
</dbReference>
<dbReference type="Pfam" id="PF21068">
    <property type="entry name" value="ATPgraspMvdD"/>
    <property type="match status" value="1"/>
</dbReference>
<dbReference type="GO" id="GO:0005737">
    <property type="term" value="C:cytoplasm"/>
    <property type="evidence" value="ECO:0007669"/>
    <property type="project" value="TreeGrafter"/>
</dbReference>
<dbReference type="SUPFAM" id="SSF56059">
    <property type="entry name" value="Glutathione synthetase ATP-binding domain-like"/>
    <property type="match status" value="1"/>
</dbReference>
<evidence type="ECO:0000313" key="4">
    <source>
        <dbReference type="Proteomes" id="UP000002139"/>
    </source>
</evidence>
<dbReference type="GO" id="GO:0009432">
    <property type="term" value="P:SOS response"/>
    <property type="evidence" value="ECO:0007669"/>
    <property type="project" value="TreeGrafter"/>
</dbReference>
<evidence type="ECO:0000259" key="2">
    <source>
        <dbReference type="PROSITE" id="PS50975"/>
    </source>
</evidence>
<dbReference type="GO" id="GO:0005524">
    <property type="term" value="F:ATP binding"/>
    <property type="evidence" value="ECO:0007669"/>
    <property type="project" value="UniProtKB-UniRule"/>
</dbReference>
<dbReference type="AlphaFoldDB" id="A9ES10"/>
<feature type="domain" description="ATP-grasp" evidence="2">
    <location>
        <begin position="142"/>
        <end position="333"/>
    </location>
</feature>
<dbReference type="GO" id="GO:0018169">
    <property type="term" value="F:ribosomal S6-glutamic acid ligase activity"/>
    <property type="evidence" value="ECO:0007669"/>
    <property type="project" value="TreeGrafter"/>
</dbReference>
<dbReference type="GO" id="GO:0046872">
    <property type="term" value="F:metal ion binding"/>
    <property type="evidence" value="ECO:0007669"/>
    <property type="project" value="InterPro"/>
</dbReference>
<evidence type="ECO:0000313" key="3">
    <source>
        <dbReference type="EMBL" id="CAN97344.1"/>
    </source>
</evidence>
<sequence length="339" mass="36759">MRERHPDVTTASASVLLVSHSQDDFGIGRVAEALRRRGARPVRLDVDRFPRDIKLSTALGPGGVRRRLEDAGAEIGGDEISAVWLRRLWAPNLGEGIPEEYRGACVRESMAALTGWLRGLPARRWINEPAAEERAQDKLRQLAAAASVGLRVPETVVTNDPAEVRGLFARLGGNVVAKMLTPFSTSLAGGAPFVFTHAVAEADLDALSGLRQSPMVFQERIPKARELRVACVDGRCFPGALDATRYESIAVDWRHPDVSEVGIGWEPDALPRDVEARLGALLRALGLVFGAVDLIRTPDGEHVFLEVNPAGEWGMLERDLGLPIADALAEALLAPTENR</sequence>
<organism evidence="3 4">
    <name type="scientific">Sorangium cellulosum (strain So ce56)</name>
    <name type="common">Polyangium cellulosum (strain So ce56)</name>
    <dbReference type="NCBI Taxonomy" id="448385"/>
    <lineage>
        <taxon>Bacteria</taxon>
        <taxon>Pseudomonadati</taxon>
        <taxon>Myxococcota</taxon>
        <taxon>Polyangia</taxon>
        <taxon>Polyangiales</taxon>
        <taxon>Polyangiaceae</taxon>
        <taxon>Sorangium</taxon>
    </lineage>
</organism>
<protein>
    <submittedName>
        <fullName evidence="3">RimK2 protein</fullName>
    </submittedName>
</protein>
<proteinExistence type="predicted"/>
<keyword evidence="1" id="KW-0547">Nucleotide-binding</keyword>
<dbReference type="EMBL" id="AM746676">
    <property type="protein sequence ID" value="CAN97344.1"/>
    <property type="molecule type" value="Genomic_DNA"/>
</dbReference>
<accession>A9ES10</accession>
<dbReference type="BioCyc" id="SCEL448385:SCE_RS36780-MONOMER"/>
<dbReference type="KEGG" id="scl:sce7175"/>
<dbReference type="InterPro" id="IPR026446">
    <property type="entry name" value="ATP_grasp_MvdC"/>
</dbReference>
<dbReference type="PANTHER" id="PTHR21621">
    <property type="entry name" value="RIBOSOMAL PROTEIN S6 MODIFICATION PROTEIN"/>
    <property type="match status" value="1"/>
</dbReference>
<dbReference type="PROSITE" id="PS50975">
    <property type="entry name" value="ATP_GRASP"/>
    <property type="match status" value="1"/>
</dbReference>
<evidence type="ECO:0000256" key="1">
    <source>
        <dbReference type="PROSITE-ProRule" id="PRU00409"/>
    </source>
</evidence>
<dbReference type="NCBIfam" id="TIGR04185">
    <property type="entry name" value="ATPgraspMvdC"/>
    <property type="match status" value="1"/>
</dbReference>
<keyword evidence="4" id="KW-1185">Reference proteome</keyword>
<dbReference type="STRING" id="448385.sce7175"/>
<gene>
    <name evidence="3" type="primary">rimK2</name>
    <name evidence="3" type="ordered locus">sce7175</name>
</gene>